<keyword evidence="2" id="KW-0472">Membrane</keyword>
<dbReference type="OrthoDB" id="194002at2"/>
<dbReference type="Pfam" id="PF25917">
    <property type="entry name" value="BSH_RND"/>
    <property type="match status" value="1"/>
</dbReference>
<reference evidence="5 6" key="1">
    <citation type="submission" date="2019-07" db="EMBL/GenBank/DDBJ databases">
        <title>Description of 53C-WASEF.</title>
        <authorList>
            <person name="Pitt A."/>
            <person name="Hahn M.W."/>
        </authorList>
    </citation>
    <scope>NUCLEOTIDE SEQUENCE [LARGE SCALE GENOMIC DNA]</scope>
    <source>
        <strain evidence="5 6">53C-WASEF</strain>
    </source>
</reference>
<evidence type="ECO:0000256" key="1">
    <source>
        <dbReference type="ARBA" id="ARBA00009477"/>
    </source>
</evidence>
<dbReference type="GO" id="GO:0015562">
    <property type="term" value="F:efflux transmembrane transporter activity"/>
    <property type="evidence" value="ECO:0007669"/>
    <property type="project" value="TreeGrafter"/>
</dbReference>
<feature type="transmembrane region" description="Helical" evidence="2">
    <location>
        <begin position="6"/>
        <end position="24"/>
    </location>
</feature>
<keyword evidence="2" id="KW-0812">Transmembrane</keyword>
<feature type="domain" description="Multidrug resistance protein MdtA-like barrel-sandwich hybrid" evidence="3">
    <location>
        <begin position="58"/>
        <end position="217"/>
    </location>
</feature>
<dbReference type="Gene3D" id="2.40.420.20">
    <property type="match status" value="1"/>
</dbReference>
<dbReference type="Pfam" id="PF25954">
    <property type="entry name" value="Beta-barrel_RND_2"/>
    <property type="match status" value="1"/>
</dbReference>
<feature type="domain" description="CusB-like beta-barrel" evidence="4">
    <location>
        <begin position="223"/>
        <end position="293"/>
    </location>
</feature>
<name>A0A556QJ42_9BACT</name>
<dbReference type="EMBL" id="VMBG01000002">
    <property type="protein sequence ID" value="TSJ76675.1"/>
    <property type="molecule type" value="Genomic_DNA"/>
</dbReference>
<keyword evidence="2" id="KW-1133">Transmembrane helix</keyword>
<comment type="similarity">
    <text evidence="1">Belongs to the membrane fusion protein (MFP) (TC 8.A.1) family.</text>
</comment>
<dbReference type="GO" id="GO:1990281">
    <property type="term" value="C:efflux pump complex"/>
    <property type="evidence" value="ECO:0007669"/>
    <property type="project" value="TreeGrafter"/>
</dbReference>
<dbReference type="InterPro" id="IPR006143">
    <property type="entry name" value="RND_pump_MFP"/>
</dbReference>
<sequence length="372" mass="40648">MKSRSFIYIGVIVAVLVAGGFASLRLTRPEAQVAVVKRGTAVSALPANVAVRADYSMELRSESGGRVVDSSLVLGRSVKAGELLLKIDDTDLKLELERVTNDYDAALKRRAVGSATKLDLETAKADLANFTRLAEGGQYSSTELDKRKREVRALEQKLEIEQINEESLITGLATDIKTRKRQIEKTSLFSPIDADVTSVSAYVGDLIVSSAPLAILLARERLVEARVSEENFSGIVIGQRAQVRFLGYGDEQFTGTVARVLPTADPLTQRYTVILDVKIPPARLVPGLSGEASIIVGQRADVMIIPRRALLGDYVLAVRDGRVKQLRVTRGYESLNEVEIVSGLSEGDLVITDNLDAYRENDRVRVVKPAKR</sequence>
<comment type="caution">
    <text evidence="5">The sequence shown here is derived from an EMBL/GenBank/DDBJ whole genome shotgun (WGS) entry which is preliminary data.</text>
</comment>
<evidence type="ECO:0000259" key="4">
    <source>
        <dbReference type="Pfam" id="PF25954"/>
    </source>
</evidence>
<dbReference type="InterPro" id="IPR058792">
    <property type="entry name" value="Beta-barrel_RND_2"/>
</dbReference>
<gene>
    <name evidence="5" type="ORF">FPL22_11145</name>
</gene>
<evidence type="ECO:0000259" key="3">
    <source>
        <dbReference type="Pfam" id="PF25917"/>
    </source>
</evidence>
<organism evidence="5 6">
    <name type="scientific">Rariglobus hedericola</name>
    <dbReference type="NCBI Taxonomy" id="2597822"/>
    <lineage>
        <taxon>Bacteria</taxon>
        <taxon>Pseudomonadati</taxon>
        <taxon>Verrucomicrobiota</taxon>
        <taxon>Opitutia</taxon>
        <taxon>Opitutales</taxon>
        <taxon>Opitutaceae</taxon>
        <taxon>Rariglobus</taxon>
    </lineage>
</organism>
<accession>A0A556QJ42</accession>
<proteinExistence type="inferred from homology"/>
<dbReference type="RefSeq" id="WP_144230432.1">
    <property type="nucleotide sequence ID" value="NZ_CBCRVV010000014.1"/>
</dbReference>
<evidence type="ECO:0000256" key="2">
    <source>
        <dbReference type="SAM" id="Phobius"/>
    </source>
</evidence>
<dbReference type="Gene3D" id="2.40.50.100">
    <property type="match status" value="1"/>
</dbReference>
<dbReference type="PANTHER" id="PTHR30469">
    <property type="entry name" value="MULTIDRUG RESISTANCE PROTEIN MDTA"/>
    <property type="match status" value="1"/>
</dbReference>
<dbReference type="Gene3D" id="2.40.30.170">
    <property type="match status" value="1"/>
</dbReference>
<evidence type="ECO:0000313" key="6">
    <source>
        <dbReference type="Proteomes" id="UP000315648"/>
    </source>
</evidence>
<protein>
    <submittedName>
        <fullName evidence="5">Efflux RND transporter periplasmic adaptor subunit</fullName>
    </submittedName>
</protein>
<dbReference type="Proteomes" id="UP000315648">
    <property type="component" value="Unassembled WGS sequence"/>
</dbReference>
<dbReference type="AlphaFoldDB" id="A0A556QJ42"/>
<dbReference type="SUPFAM" id="SSF111369">
    <property type="entry name" value="HlyD-like secretion proteins"/>
    <property type="match status" value="1"/>
</dbReference>
<dbReference type="NCBIfam" id="TIGR01730">
    <property type="entry name" value="RND_mfp"/>
    <property type="match status" value="1"/>
</dbReference>
<evidence type="ECO:0000313" key="5">
    <source>
        <dbReference type="EMBL" id="TSJ76675.1"/>
    </source>
</evidence>
<keyword evidence="6" id="KW-1185">Reference proteome</keyword>
<dbReference type="InterPro" id="IPR058625">
    <property type="entry name" value="MdtA-like_BSH"/>
</dbReference>